<dbReference type="InterPro" id="IPR018060">
    <property type="entry name" value="HTH_AraC"/>
</dbReference>
<dbReference type="InterPro" id="IPR003313">
    <property type="entry name" value="AraC-bd"/>
</dbReference>
<keyword evidence="1" id="KW-0805">Transcription regulation</keyword>
<dbReference type="EMBL" id="DXGF01000064">
    <property type="protein sequence ID" value="HIW83382.1"/>
    <property type="molecule type" value="Genomic_DNA"/>
</dbReference>
<dbReference type="SUPFAM" id="SSF46689">
    <property type="entry name" value="Homeodomain-like"/>
    <property type="match status" value="2"/>
</dbReference>
<evidence type="ECO:0000313" key="6">
    <source>
        <dbReference type="Proteomes" id="UP000824263"/>
    </source>
</evidence>
<gene>
    <name evidence="5" type="ORF">H9873_03555</name>
</gene>
<dbReference type="GO" id="GO:0043565">
    <property type="term" value="F:sequence-specific DNA binding"/>
    <property type="evidence" value="ECO:0007669"/>
    <property type="project" value="InterPro"/>
</dbReference>
<dbReference type="PROSITE" id="PS01124">
    <property type="entry name" value="HTH_ARAC_FAMILY_2"/>
    <property type="match status" value="1"/>
</dbReference>
<dbReference type="InterPro" id="IPR014710">
    <property type="entry name" value="RmlC-like_jellyroll"/>
</dbReference>
<comment type="caution">
    <text evidence="5">The sequence shown here is derived from an EMBL/GenBank/DDBJ whole genome shotgun (WGS) entry which is preliminary data.</text>
</comment>
<name>A0A9D1UD40_9FIRM</name>
<evidence type="ECO:0000256" key="3">
    <source>
        <dbReference type="ARBA" id="ARBA00023163"/>
    </source>
</evidence>
<dbReference type="GO" id="GO:0003700">
    <property type="term" value="F:DNA-binding transcription factor activity"/>
    <property type="evidence" value="ECO:0007669"/>
    <property type="project" value="InterPro"/>
</dbReference>
<protein>
    <submittedName>
        <fullName evidence="5">AraC family transcriptional regulator</fullName>
    </submittedName>
</protein>
<reference evidence="5" key="1">
    <citation type="journal article" date="2021" name="PeerJ">
        <title>Extensive microbial diversity within the chicken gut microbiome revealed by metagenomics and culture.</title>
        <authorList>
            <person name="Gilroy R."/>
            <person name="Ravi A."/>
            <person name="Getino M."/>
            <person name="Pursley I."/>
            <person name="Horton D.L."/>
            <person name="Alikhan N.F."/>
            <person name="Baker D."/>
            <person name="Gharbi K."/>
            <person name="Hall N."/>
            <person name="Watson M."/>
            <person name="Adriaenssens E.M."/>
            <person name="Foster-Nyarko E."/>
            <person name="Jarju S."/>
            <person name="Secka A."/>
            <person name="Antonio M."/>
            <person name="Oren A."/>
            <person name="Chaudhuri R.R."/>
            <person name="La Ragione R."/>
            <person name="Hildebrand F."/>
            <person name="Pallen M.J."/>
        </authorList>
    </citation>
    <scope>NUCLEOTIDE SEQUENCE</scope>
    <source>
        <strain evidence="5">ChiSxjej1B13-11762</strain>
    </source>
</reference>
<proteinExistence type="predicted"/>
<dbReference type="InterPro" id="IPR009057">
    <property type="entry name" value="Homeodomain-like_sf"/>
</dbReference>
<dbReference type="Gene3D" id="2.60.120.10">
    <property type="entry name" value="Jelly Rolls"/>
    <property type="match status" value="1"/>
</dbReference>
<keyword evidence="3" id="KW-0804">Transcription</keyword>
<dbReference type="CDD" id="cd02208">
    <property type="entry name" value="cupin_RmlC-like"/>
    <property type="match status" value="1"/>
</dbReference>
<dbReference type="PANTHER" id="PTHR43280">
    <property type="entry name" value="ARAC-FAMILY TRANSCRIPTIONAL REGULATOR"/>
    <property type="match status" value="1"/>
</dbReference>
<dbReference type="Gene3D" id="1.10.10.60">
    <property type="entry name" value="Homeodomain-like"/>
    <property type="match status" value="2"/>
</dbReference>
<evidence type="ECO:0000313" key="5">
    <source>
        <dbReference type="EMBL" id="HIW83382.1"/>
    </source>
</evidence>
<dbReference type="Pfam" id="PF02311">
    <property type="entry name" value="AraC_binding"/>
    <property type="match status" value="1"/>
</dbReference>
<evidence type="ECO:0000259" key="4">
    <source>
        <dbReference type="PROSITE" id="PS01124"/>
    </source>
</evidence>
<dbReference type="Pfam" id="PF12833">
    <property type="entry name" value="HTH_18"/>
    <property type="match status" value="1"/>
</dbReference>
<dbReference type="SMART" id="SM00342">
    <property type="entry name" value="HTH_ARAC"/>
    <property type="match status" value="1"/>
</dbReference>
<dbReference type="SUPFAM" id="SSF51215">
    <property type="entry name" value="Regulatory protein AraC"/>
    <property type="match status" value="1"/>
</dbReference>
<dbReference type="AlphaFoldDB" id="A0A9D1UD40"/>
<dbReference type="Proteomes" id="UP000824263">
    <property type="component" value="Unassembled WGS sequence"/>
</dbReference>
<evidence type="ECO:0000256" key="1">
    <source>
        <dbReference type="ARBA" id="ARBA00023015"/>
    </source>
</evidence>
<sequence>MEYSHEIVMPNDDIPFKMFIFEGRDGNYMREKHWHRSIEIFALFEGELEFYVNEVRYPLQPGEFMLVNSNEIHSINSPKKNLTVVLQIPLSTFEKYYTDEKFIYFSHSSRLQDEEVMKVIKSMYEIYAKKEFGYELQVQSLFFTLIYLLVAKYRKTDVDAEMIKSNKKLMRLSSITDYMKKNYNKDLSLESLAQTFGYSPTYLSRMFQKYAKMNYKSYLDNLRLEHAYKDLMNTELSISTIASQNGFPNSKAFSKVFQKKYKELPSKFRKAKLGT</sequence>
<accession>A0A9D1UD40</accession>
<keyword evidence="2" id="KW-0238">DNA-binding</keyword>
<feature type="domain" description="HTH araC/xylS-type" evidence="4">
    <location>
        <begin position="173"/>
        <end position="271"/>
    </location>
</feature>
<reference evidence="5" key="2">
    <citation type="submission" date="2021-04" db="EMBL/GenBank/DDBJ databases">
        <authorList>
            <person name="Gilroy R."/>
        </authorList>
    </citation>
    <scope>NUCLEOTIDE SEQUENCE</scope>
    <source>
        <strain evidence="5">ChiSxjej1B13-11762</strain>
    </source>
</reference>
<dbReference type="PANTHER" id="PTHR43280:SF2">
    <property type="entry name" value="HTH-TYPE TRANSCRIPTIONAL REGULATOR EXSA"/>
    <property type="match status" value="1"/>
</dbReference>
<evidence type="ECO:0000256" key="2">
    <source>
        <dbReference type="ARBA" id="ARBA00023125"/>
    </source>
</evidence>
<dbReference type="InterPro" id="IPR037923">
    <property type="entry name" value="HTH-like"/>
</dbReference>
<organism evidence="5 6">
    <name type="scientific">Candidatus Dorea gallistercoris</name>
    <dbReference type="NCBI Taxonomy" id="2838542"/>
    <lineage>
        <taxon>Bacteria</taxon>
        <taxon>Bacillati</taxon>
        <taxon>Bacillota</taxon>
        <taxon>Clostridia</taxon>
        <taxon>Lachnospirales</taxon>
        <taxon>Lachnospiraceae</taxon>
        <taxon>Dorea</taxon>
    </lineage>
</organism>